<gene>
    <name evidence="1" type="ORF">H4R18_001657</name>
</gene>
<dbReference type="EMBL" id="JANBUL010000045">
    <property type="protein sequence ID" value="KAJ2783524.1"/>
    <property type="molecule type" value="Genomic_DNA"/>
</dbReference>
<evidence type="ECO:0000313" key="1">
    <source>
        <dbReference type="EMBL" id="KAJ2783524.1"/>
    </source>
</evidence>
<dbReference type="AlphaFoldDB" id="A0A9W8HJ07"/>
<proteinExistence type="predicted"/>
<dbReference type="Proteomes" id="UP001140217">
    <property type="component" value="Unassembled WGS sequence"/>
</dbReference>
<name>A0A9W8HJ07_9FUNG</name>
<organism evidence="1 2">
    <name type="scientific">Coemansia javaensis</name>
    <dbReference type="NCBI Taxonomy" id="2761396"/>
    <lineage>
        <taxon>Eukaryota</taxon>
        <taxon>Fungi</taxon>
        <taxon>Fungi incertae sedis</taxon>
        <taxon>Zoopagomycota</taxon>
        <taxon>Kickxellomycotina</taxon>
        <taxon>Kickxellomycetes</taxon>
        <taxon>Kickxellales</taxon>
        <taxon>Kickxellaceae</taxon>
        <taxon>Coemansia</taxon>
    </lineage>
</organism>
<sequence length="117" mass="12606">MSSSRAKNNNVVAVYMRYNKKALVFPATGTFGDLKIKALSGFKIYGDGMMMVPDGATEEPAPSTRLSTLSGVRFRLCPRSGAKYIKLFSASGARADLGSRVTTGRVSTYVIMANKVQ</sequence>
<evidence type="ECO:0000313" key="2">
    <source>
        <dbReference type="Proteomes" id="UP001140217"/>
    </source>
</evidence>
<keyword evidence="2" id="KW-1185">Reference proteome</keyword>
<accession>A0A9W8HJ07</accession>
<reference evidence="1" key="1">
    <citation type="submission" date="2022-07" db="EMBL/GenBank/DDBJ databases">
        <title>Phylogenomic reconstructions and comparative analyses of Kickxellomycotina fungi.</title>
        <authorList>
            <person name="Reynolds N.K."/>
            <person name="Stajich J.E."/>
            <person name="Barry K."/>
            <person name="Grigoriev I.V."/>
            <person name="Crous P."/>
            <person name="Smith M.E."/>
        </authorList>
    </citation>
    <scope>NUCLEOTIDE SEQUENCE</scope>
    <source>
        <strain evidence="1">NBRC 105414</strain>
    </source>
</reference>
<comment type="caution">
    <text evidence="1">The sequence shown here is derived from an EMBL/GenBank/DDBJ whole genome shotgun (WGS) entry which is preliminary data.</text>
</comment>
<protein>
    <submittedName>
        <fullName evidence="1">Uncharacterized protein</fullName>
    </submittedName>
</protein>